<evidence type="ECO:0000313" key="2">
    <source>
        <dbReference type="Proteomes" id="UP000075881"/>
    </source>
</evidence>
<dbReference type="EnsemblMetazoa" id="ACHR006070-RA">
    <property type="protein sequence ID" value="ACHR006070-PA"/>
    <property type="gene ID" value="ACHR006070"/>
</dbReference>
<reference evidence="1" key="2">
    <citation type="submission" date="2020-05" db="UniProtKB">
        <authorList>
            <consortium name="EnsemblMetazoa"/>
        </authorList>
    </citation>
    <scope>IDENTIFICATION</scope>
    <source>
        <strain evidence="1">ACHKN1017</strain>
    </source>
</reference>
<keyword evidence="2" id="KW-1185">Reference proteome</keyword>
<accession>A0A182K5N5</accession>
<evidence type="ECO:0000313" key="1">
    <source>
        <dbReference type="EnsemblMetazoa" id="ACHR006070-PA"/>
    </source>
</evidence>
<sequence length="87" mass="9630">MKNLDDEGLLTLLGEAEGLMDSGISSRDHTKIKTIQDTKVSGRFQDTKPIEVDDLVLVVDEKKKTSGLEVLLLKPVKDGMGQPVKHW</sequence>
<protein>
    <submittedName>
        <fullName evidence="1">Uncharacterized protein</fullName>
    </submittedName>
</protein>
<reference evidence="2" key="1">
    <citation type="submission" date="2013-03" db="EMBL/GenBank/DDBJ databases">
        <title>The Genome Sequence of Anopheles christyi ACHKN1017.</title>
        <authorList>
            <consortium name="The Broad Institute Genomics Platform"/>
            <person name="Neafsey D.E."/>
            <person name="Besansky N."/>
            <person name="Walker B."/>
            <person name="Young S.K."/>
            <person name="Zeng Q."/>
            <person name="Gargeya S."/>
            <person name="Fitzgerald M."/>
            <person name="Haas B."/>
            <person name="Abouelleil A."/>
            <person name="Allen A.W."/>
            <person name="Alvarado L."/>
            <person name="Arachchi H.M."/>
            <person name="Berlin A.M."/>
            <person name="Chapman S.B."/>
            <person name="Gainer-Dewar J."/>
            <person name="Goldberg J."/>
            <person name="Griggs A."/>
            <person name="Gujja S."/>
            <person name="Hansen M."/>
            <person name="Howarth C."/>
            <person name="Imamovic A."/>
            <person name="Ireland A."/>
            <person name="Larimer J."/>
            <person name="McCowan C."/>
            <person name="Murphy C."/>
            <person name="Pearson M."/>
            <person name="Poon T.W."/>
            <person name="Priest M."/>
            <person name="Roberts A."/>
            <person name="Saif S."/>
            <person name="Shea T."/>
            <person name="Sisk P."/>
            <person name="Sykes S."/>
            <person name="Wortman J."/>
            <person name="Nusbaum C."/>
            <person name="Birren B."/>
        </authorList>
    </citation>
    <scope>NUCLEOTIDE SEQUENCE [LARGE SCALE GENOMIC DNA]</scope>
    <source>
        <strain evidence="2">ACHKN1017</strain>
    </source>
</reference>
<dbReference type="VEuPathDB" id="VectorBase:ACHR006070"/>
<organism evidence="1 2">
    <name type="scientific">Anopheles christyi</name>
    <dbReference type="NCBI Taxonomy" id="43041"/>
    <lineage>
        <taxon>Eukaryota</taxon>
        <taxon>Metazoa</taxon>
        <taxon>Ecdysozoa</taxon>
        <taxon>Arthropoda</taxon>
        <taxon>Hexapoda</taxon>
        <taxon>Insecta</taxon>
        <taxon>Pterygota</taxon>
        <taxon>Neoptera</taxon>
        <taxon>Endopterygota</taxon>
        <taxon>Diptera</taxon>
        <taxon>Nematocera</taxon>
        <taxon>Culicoidea</taxon>
        <taxon>Culicidae</taxon>
        <taxon>Anophelinae</taxon>
        <taxon>Anopheles</taxon>
    </lineage>
</organism>
<dbReference type="Proteomes" id="UP000075881">
    <property type="component" value="Unassembled WGS sequence"/>
</dbReference>
<proteinExistence type="predicted"/>
<name>A0A182K5N5_9DIPT</name>
<dbReference type="AlphaFoldDB" id="A0A182K5N5"/>